<sequence>HRIVRTYFFNRLFYKKTKNPLFLWEVYRLCRTEKAPIPEWIYKYLDDCAGKILTNNDPGDRAASLCHEALGLKSSGPGTPWKKGRDEMKKWDAYALLKQEEESFPEGSHTEQLEAAIAKLMEKFGSDSEIDMRTLSRWELDMKKTFENKDENDSIFNEMRVIFPID</sequence>
<organism evidence="1">
    <name type="scientific">marine metagenome</name>
    <dbReference type="NCBI Taxonomy" id="408172"/>
    <lineage>
        <taxon>unclassified sequences</taxon>
        <taxon>metagenomes</taxon>
        <taxon>ecological metagenomes</taxon>
    </lineage>
</organism>
<reference evidence="1" key="1">
    <citation type="submission" date="2018-05" db="EMBL/GenBank/DDBJ databases">
        <authorList>
            <person name="Lanie J.A."/>
            <person name="Ng W.-L."/>
            <person name="Kazmierczak K.M."/>
            <person name="Andrzejewski T.M."/>
            <person name="Davidsen T.M."/>
            <person name="Wayne K.J."/>
            <person name="Tettelin H."/>
            <person name="Glass J.I."/>
            <person name="Rusch D."/>
            <person name="Podicherti R."/>
            <person name="Tsui H.-C.T."/>
            <person name="Winkler M.E."/>
        </authorList>
    </citation>
    <scope>NUCLEOTIDE SEQUENCE</scope>
</reference>
<dbReference type="EMBL" id="UINC01092190">
    <property type="protein sequence ID" value="SVC45561.1"/>
    <property type="molecule type" value="Genomic_DNA"/>
</dbReference>
<feature type="non-terminal residue" evidence="1">
    <location>
        <position position="1"/>
    </location>
</feature>
<protein>
    <submittedName>
        <fullName evidence="1">Uncharacterized protein</fullName>
    </submittedName>
</protein>
<gene>
    <name evidence="1" type="ORF">METZ01_LOCUS298415</name>
</gene>
<dbReference type="AlphaFoldDB" id="A0A382ME94"/>
<proteinExistence type="predicted"/>
<accession>A0A382ME94</accession>
<evidence type="ECO:0000313" key="1">
    <source>
        <dbReference type="EMBL" id="SVC45561.1"/>
    </source>
</evidence>
<name>A0A382ME94_9ZZZZ</name>